<dbReference type="InterPro" id="IPR047142">
    <property type="entry name" value="OryJ/VirC-like"/>
</dbReference>
<dbReference type="InterPro" id="IPR014710">
    <property type="entry name" value="RmlC-like_jellyroll"/>
</dbReference>
<gene>
    <name evidence="3" type="ORF">OIDMADRAFT_32412</name>
</gene>
<dbReference type="InterPro" id="IPR011051">
    <property type="entry name" value="RmlC_Cupin_sf"/>
</dbReference>
<evidence type="ECO:0000256" key="1">
    <source>
        <dbReference type="SAM" id="MobiDB-lite"/>
    </source>
</evidence>
<evidence type="ECO:0000313" key="3">
    <source>
        <dbReference type="EMBL" id="KIM97418.1"/>
    </source>
</evidence>
<evidence type="ECO:0000259" key="2">
    <source>
        <dbReference type="Pfam" id="PF07883"/>
    </source>
</evidence>
<reference evidence="3 4" key="1">
    <citation type="submission" date="2014-04" db="EMBL/GenBank/DDBJ databases">
        <authorList>
            <consortium name="DOE Joint Genome Institute"/>
            <person name="Kuo A."/>
            <person name="Martino E."/>
            <person name="Perotto S."/>
            <person name="Kohler A."/>
            <person name="Nagy L.G."/>
            <person name="Floudas D."/>
            <person name="Copeland A."/>
            <person name="Barry K.W."/>
            <person name="Cichocki N."/>
            <person name="Veneault-Fourrey C."/>
            <person name="LaButti K."/>
            <person name="Lindquist E.A."/>
            <person name="Lipzen A."/>
            <person name="Lundell T."/>
            <person name="Morin E."/>
            <person name="Murat C."/>
            <person name="Sun H."/>
            <person name="Tunlid A."/>
            <person name="Henrissat B."/>
            <person name="Grigoriev I.V."/>
            <person name="Hibbett D.S."/>
            <person name="Martin F."/>
            <person name="Nordberg H.P."/>
            <person name="Cantor M.N."/>
            <person name="Hua S.X."/>
        </authorList>
    </citation>
    <scope>NUCLEOTIDE SEQUENCE [LARGE SCALE GENOMIC DNA]</scope>
    <source>
        <strain evidence="3 4">Zn</strain>
    </source>
</reference>
<dbReference type="InParanoid" id="A0A0C3CEP9"/>
<feature type="domain" description="Cupin type-2" evidence="2">
    <location>
        <begin position="103"/>
        <end position="170"/>
    </location>
</feature>
<dbReference type="Gene3D" id="2.60.120.10">
    <property type="entry name" value="Jelly Rolls"/>
    <property type="match status" value="1"/>
</dbReference>
<dbReference type="Proteomes" id="UP000054321">
    <property type="component" value="Unassembled WGS sequence"/>
</dbReference>
<dbReference type="AlphaFoldDB" id="A0A0C3CEP9"/>
<dbReference type="PANTHER" id="PTHR36156:SF2">
    <property type="entry name" value="CUPIN TYPE-2 DOMAIN-CONTAINING PROTEIN"/>
    <property type="match status" value="1"/>
</dbReference>
<dbReference type="SUPFAM" id="SSF51182">
    <property type="entry name" value="RmlC-like cupins"/>
    <property type="match status" value="1"/>
</dbReference>
<dbReference type="EMBL" id="KN832882">
    <property type="protein sequence ID" value="KIM97418.1"/>
    <property type="molecule type" value="Genomic_DNA"/>
</dbReference>
<protein>
    <recommendedName>
        <fullName evidence="2">Cupin type-2 domain-containing protein</fullName>
    </recommendedName>
</protein>
<dbReference type="OrthoDB" id="5840532at2759"/>
<reference evidence="4" key="2">
    <citation type="submission" date="2015-01" db="EMBL/GenBank/DDBJ databases">
        <title>Evolutionary Origins and Diversification of the Mycorrhizal Mutualists.</title>
        <authorList>
            <consortium name="DOE Joint Genome Institute"/>
            <consortium name="Mycorrhizal Genomics Consortium"/>
            <person name="Kohler A."/>
            <person name="Kuo A."/>
            <person name="Nagy L.G."/>
            <person name="Floudas D."/>
            <person name="Copeland A."/>
            <person name="Barry K.W."/>
            <person name="Cichocki N."/>
            <person name="Veneault-Fourrey C."/>
            <person name="LaButti K."/>
            <person name="Lindquist E.A."/>
            <person name="Lipzen A."/>
            <person name="Lundell T."/>
            <person name="Morin E."/>
            <person name="Murat C."/>
            <person name="Riley R."/>
            <person name="Ohm R."/>
            <person name="Sun H."/>
            <person name="Tunlid A."/>
            <person name="Henrissat B."/>
            <person name="Grigoriev I.V."/>
            <person name="Hibbett D.S."/>
            <person name="Martin F."/>
        </authorList>
    </citation>
    <scope>NUCLEOTIDE SEQUENCE [LARGE SCALE GENOMIC DNA]</scope>
    <source>
        <strain evidence="4">Zn</strain>
    </source>
</reference>
<feature type="compositionally biased region" description="Polar residues" evidence="1">
    <location>
        <begin position="17"/>
        <end position="29"/>
    </location>
</feature>
<accession>A0A0C3CEP9</accession>
<evidence type="ECO:0000313" key="4">
    <source>
        <dbReference type="Proteomes" id="UP000054321"/>
    </source>
</evidence>
<dbReference type="InterPro" id="IPR013096">
    <property type="entry name" value="Cupin_2"/>
</dbReference>
<dbReference type="PANTHER" id="PTHR36156">
    <property type="entry name" value="SLR2101 PROTEIN"/>
    <property type="match status" value="1"/>
</dbReference>
<dbReference type="CDD" id="cd02231">
    <property type="entry name" value="cupin_BLL6423-like"/>
    <property type="match status" value="1"/>
</dbReference>
<sequence length="202" mass="21719">MSAPNPASTDDRPPQPGQVSNLPGLTTYITGHDPTTGKSIVQSTRPGNWTSYDDKLMGFNVAYTTSSFPASLTSDADLAAHDNLMKSQTLGLVNPGGTVCRIVDSAPGYQCIMHRTQSLDYGIVLEGTIEMILDSGERKLMRRGDVAVQRATMHAWKNVSETEWARMLFVLQDCAEMSVGGKVLKEDLGNGVEGLPASGNDK</sequence>
<proteinExistence type="predicted"/>
<feature type="region of interest" description="Disordered" evidence="1">
    <location>
        <begin position="1"/>
        <end position="42"/>
    </location>
</feature>
<organism evidence="3 4">
    <name type="scientific">Oidiodendron maius (strain Zn)</name>
    <dbReference type="NCBI Taxonomy" id="913774"/>
    <lineage>
        <taxon>Eukaryota</taxon>
        <taxon>Fungi</taxon>
        <taxon>Dikarya</taxon>
        <taxon>Ascomycota</taxon>
        <taxon>Pezizomycotina</taxon>
        <taxon>Leotiomycetes</taxon>
        <taxon>Leotiomycetes incertae sedis</taxon>
        <taxon>Myxotrichaceae</taxon>
        <taxon>Oidiodendron</taxon>
    </lineage>
</organism>
<name>A0A0C3CEP9_OIDMZ</name>
<dbReference type="HOGENOM" id="CLU_096188_0_0_1"/>
<keyword evidence="4" id="KW-1185">Reference proteome</keyword>
<dbReference type="Pfam" id="PF07883">
    <property type="entry name" value="Cupin_2"/>
    <property type="match status" value="1"/>
</dbReference>